<keyword evidence="3" id="KW-1185">Reference proteome</keyword>
<evidence type="ECO:0000313" key="2">
    <source>
        <dbReference type="EMBL" id="TKA34050.1"/>
    </source>
</evidence>
<dbReference type="EMBL" id="NAJL01000001">
    <property type="protein sequence ID" value="TKA34050.1"/>
    <property type="molecule type" value="Genomic_DNA"/>
</dbReference>
<name>A0A4U0UET4_9PEZI</name>
<sequence length="415" mass="43799">MPSLRRAGGAGALALGLAVSVIAQDACPPPGTCQSFGDDFTSGGTFFQNTLSSEQFNATQEFEGCQDDVSNNILIDPNGDGYECDTTSLVPDDEPMTFSCPVQKSDLESGDYSIIVISNNGDCDPIAYQRDFSIIAAPQQTSTVTATLTIETAFTPLVSSTATSTSVITQTARTSTVTVPLFNFNPTITIFPLPSYTVVTDAILTFTSTADVPNVVATSTVETTAACSQSQSVADREPTSVPPALEAFQDLANIVQSVIQRLGLKERSAISGRSASTEFKRAIIEGRAIDPKAKEAWLRERHDWLAAQNAAGIQRRAPDASIITITDSATTSTVTSTTSTAPTSTIFTTAVVQSTTTSTPLATISRGFRFGISYETASQRTITNTIPVLGTQVTVTRTTDATLTITDTITPTSCL</sequence>
<proteinExistence type="predicted"/>
<evidence type="ECO:0000256" key="1">
    <source>
        <dbReference type="SAM" id="SignalP"/>
    </source>
</evidence>
<accession>A0A4U0UET4</accession>
<reference evidence="2 3" key="1">
    <citation type="submission" date="2017-03" db="EMBL/GenBank/DDBJ databases">
        <title>Genomes of endolithic fungi from Antarctica.</title>
        <authorList>
            <person name="Coleine C."/>
            <person name="Masonjones S."/>
            <person name="Stajich J.E."/>
        </authorList>
    </citation>
    <scope>NUCLEOTIDE SEQUENCE [LARGE SCALE GENOMIC DNA]</scope>
    <source>
        <strain evidence="2 3">CCFEE 6315</strain>
    </source>
</reference>
<dbReference type="OrthoDB" id="3937708at2759"/>
<organism evidence="2 3">
    <name type="scientific">Salinomyces thailandicus</name>
    <dbReference type="NCBI Taxonomy" id="706561"/>
    <lineage>
        <taxon>Eukaryota</taxon>
        <taxon>Fungi</taxon>
        <taxon>Dikarya</taxon>
        <taxon>Ascomycota</taxon>
        <taxon>Pezizomycotina</taxon>
        <taxon>Dothideomycetes</taxon>
        <taxon>Dothideomycetidae</taxon>
        <taxon>Mycosphaerellales</taxon>
        <taxon>Teratosphaeriaceae</taxon>
        <taxon>Salinomyces</taxon>
    </lineage>
</organism>
<keyword evidence="1" id="KW-0732">Signal</keyword>
<feature type="signal peptide" evidence="1">
    <location>
        <begin position="1"/>
        <end position="23"/>
    </location>
</feature>
<gene>
    <name evidence="2" type="ORF">B0A50_00030</name>
</gene>
<evidence type="ECO:0000313" key="3">
    <source>
        <dbReference type="Proteomes" id="UP000308549"/>
    </source>
</evidence>
<dbReference type="AlphaFoldDB" id="A0A4U0UET4"/>
<comment type="caution">
    <text evidence="2">The sequence shown here is derived from an EMBL/GenBank/DDBJ whole genome shotgun (WGS) entry which is preliminary data.</text>
</comment>
<feature type="chain" id="PRO_5020869137" evidence="1">
    <location>
        <begin position="24"/>
        <end position="415"/>
    </location>
</feature>
<protein>
    <submittedName>
        <fullName evidence="2">Uncharacterized protein</fullName>
    </submittedName>
</protein>
<dbReference type="Proteomes" id="UP000308549">
    <property type="component" value="Unassembled WGS sequence"/>
</dbReference>